<dbReference type="InterPro" id="IPR029016">
    <property type="entry name" value="GAF-like_dom_sf"/>
</dbReference>
<dbReference type="AlphaFoldDB" id="S9SCH4"/>
<dbReference type="SMR" id="S9SCH4"/>
<dbReference type="OrthoDB" id="9778496at2"/>
<comment type="catalytic activity">
    <reaction evidence="1">
        <text>ATP + protein L-histidine = ADP + protein N-phospho-L-histidine.</text>
        <dbReference type="EC" id="2.7.13.3"/>
    </reaction>
</comment>
<dbReference type="EC" id="2.7.13.3" evidence="2"/>
<dbReference type="GO" id="GO:0004673">
    <property type="term" value="F:protein histidine kinase activity"/>
    <property type="evidence" value="ECO:0007669"/>
    <property type="project" value="UniProtKB-EC"/>
</dbReference>
<evidence type="ECO:0000256" key="2">
    <source>
        <dbReference type="ARBA" id="ARBA00012438"/>
    </source>
</evidence>
<dbReference type="SUPFAM" id="SSF55781">
    <property type="entry name" value="GAF domain-like"/>
    <property type="match status" value="1"/>
</dbReference>
<dbReference type="InterPro" id="IPR050482">
    <property type="entry name" value="Sensor_HK_TwoCompSys"/>
</dbReference>
<dbReference type="Pfam" id="PF02518">
    <property type="entry name" value="HATPase_c"/>
    <property type="match status" value="1"/>
</dbReference>
<dbReference type="Gene3D" id="3.30.450.40">
    <property type="match status" value="1"/>
</dbReference>
<dbReference type="SUPFAM" id="SSF55874">
    <property type="entry name" value="ATPase domain of HSP90 chaperone/DNA topoisomerase II/histidine kinase"/>
    <property type="match status" value="1"/>
</dbReference>
<keyword evidence="4 7" id="KW-0418">Kinase</keyword>
<dbReference type="Proteomes" id="UP000015346">
    <property type="component" value="Unassembled WGS sequence"/>
</dbReference>
<evidence type="ECO:0000256" key="5">
    <source>
        <dbReference type="ARBA" id="ARBA00023012"/>
    </source>
</evidence>
<proteinExistence type="predicted"/>
<dbReference type="RefSeq" id="WP_021096173.1">
    <property type="nucleotide sequence ID" value="NZ_KE557318.1"/>
</dbReference>
<dbReference type="GO" id="GO:0000160">
    <property type="term" value="P:phosphorelay signal transduction system"/>
    <property type="evidence" value="ECO:0007669"/>
    <property type="project" value="UniProtKB-KW"/>
</dbReference>
<feature type="domain" description="Histidine kinase/HSP90-like ATPase" evidence="6">
    <location>
        <begin position="312"/>
        <end position="404"/>
    </location>
</feature>
<organism evidence="7 8">
    <name type="scientific">Rubellimicrobium thermophilum DSM 16684</name>
    <dbReference type="NCBI Taxonomy" id="1123069"/>
    <lineage>
        <taxon>Bacteria</taxon>
        <taxon>Pseudomonadati</taxon>
        <taxon>Pseudomonadota</taxon>
        <taxon>Alphaproteobacteria</taxon>
        <taxon>Rhodobacterales</taxon>
        <taxon>Roseobacteraceae</taxon>
        <taxon>Rubellimicrobium</taxon>
    </lineage>
</organism>
<keyword evidence="8" id="KW-1185">Reference proteome</keyword>
<dbReference type="PATRIC" id="fig|1123069.3.peg.25"/>
<keyword evidence="5" id="KW-0902">Two-component regulatory system</keyword>
<evidence type="ECO:0000256" key="1">
    <source>
        <dbReference type="ARBA" id="ARBA00000085"/>
    </source>
</evidence>
<dbReference type="CDD" id="cd16917">
    <property type="entry name" value="HATPase_UhpB-NarQ-NarX-like"/>
    <property type="match status" value="1"/>
</dbReference>
<dbReference type="InterPro" id="IPR036890">
    <property type="entry name" value="HATPase_C_sf"/>
</dbReference>
<dbReference type="EMBL" id="AOLV01000001">
    <property type="protein sequence ID" value="EPX87820.1"/>
    <property type="molecule type" value="Genomic_DNA"/>
</dbReference>
<dbReference type="SMART" id="SM00387">
    <property type="entry name" value="HATPase_c"/>
    <property type="match status" value="1"/>
</dbReference>
<comment type="caution">
    <text evidence="7">The sequence shown here is derived from an EMBL/GenBank/DDBJ whole genome shotgun (WGS) entry which is preliminary data.</text>
</comment>
<name>S9SCH4_9RHOB</name>
<protein>
    <recommendedName>
        <fullName evidence="2">histidine kinase</fullName>
        <ecNumber evidence="2">2.7.13.3</ecNumber>
    </recommendedName>
</protein>
<gene>
    <name evidence="7" type="ORF">ruthe_00024</name>
</gene>
<dbReference type="InterPro" id="IPR003594">
    <property type="entry name" value="HATPase_dom"/>
</dbReference>
<dbReference type="PANTHER" id="PTHR24421:SF10">
    <property type="entry name" value="NITRATE_NITRITE SENSOR PROTEIN NARQ"/>
    <property type="match status" value="1"/>
</dbReference>
<accession>S9SCH4</accession>
<dbReference type="Gene3D" id="3.30.565.10">
    <property type="entry name" value="Histidine kinase-like ATPase, C-terminal domain"/>
    <property type="match status" value="1"/>
</dbReference>
<evidence type="ECO:0000259" key="6">
    <source>
        <dbReference type="SMART" id="SM00387"/>
    </source>
</evidence>
<evidence type="ECO:0000313" key="7">
    <source>
        <dbReference type="EMBL" id="EPX87820.1"/>
    </source>
</evidence>
<dbReference type="HOGENOM" id="CLU_667011_0_0_5"/>
<dbReference type="STRING" id="1123069.ruthe_00024"/>
<reference evidence="7 8" key="1">
    <citation type="journal article" date="2013" name="Stand. Genomic Sci.">
        <title>Genome sequence of the reddish-pigmented Rubellimicrobium thermophilum type strain (DSM 16684(T)), a member of the Roseobacter clade.</title>
        <authorList>
            <person name="Fiebig A."/>
            <person name="Riedel T."/>
            <person name="Gronow S."/>
            <person name="Petersen J."/>
            <person name="Klenk H.P."/>
            <person name="Goker M."/>
        </authorList>
    </citation>
    <scope>NUCLEOTIDE SEQUENCE [LARGE SCALE GENOMIC DNA]</scope>
    <source>
        <strain evidence="7 8">DSM 16684</strain>
    </source>
</reference>
<sequence length="418" mass="44642">MSRQRPDTRLNQFLRIARLLAGQLDFLSAIRAVAAEIAGIVPHDHLDVCIVRSDGKVHTAYETGIDTAWGSAPQAPVDRSPIRSLLMGEVDHILTDDATRDPRFRFPGAFTRPIHEHGLRARIHVPMIVHGEVIGALSCSRHEAGAYGASDVRNCRYIAEILAPYFFALRAAEDARRSAIVEAEARAREEGLRQGALRLTEALEAERQRIGMDLHDQTLAELTRLARRLEQLAEAPAAGRADLLPLIASLQDSMAGLRQIIEAAKPTVLQLFGFRDAVENHLDRAVRDSGAAIATRVVDSTGGALDHLPGPVAVTLLRIVQEAVNNAVSHAGAADLTVEMSAEGGVLLLKVADNGCGLGPSPRRGGAGIDNMRTRARLVGARFAIGPGPAGQGTEMRLTLPLTPAGAPEASEAVRAAS</sequence>
<evidence type="ECO:0000256" key="3">
    <source>
        <dbReference type="ARBA" id="ARBA00022679"/>
    </source>
</evidence>
<dbReference type="PANTHER" id="PTHR24421">
    <property type="entry name" value="NITRATE/NITRITE SENSOR PROTEIN NARX-RELATED"/>
    <property type="match status" value="1"/>
</dbReference>
<evidence type="ECO:0000256" key="4">
    <source>
        <dbReference type="ARBA" id="ARBA00022777"/>
    </source>
</evidence>
<evidence type="ECO:0000313" key="8">
    <source>
        <dbReference type="Proteomes" id="UP000015346"/>
    </source>
</evidence>
<keyword evidence="3" id="KW-0808">Transferase</keyword>